<keyword evidence="1" id="KW-1133">Transmembrane helix</keyword>
<protein>
    <recommendedName>
        <fullName evidence="2">Conjugative transposon TraJ C-terminal domain-containing protein</fullName>
    </recommendedName>
</protein>
<evidence type="ECO:0000259" key="2">
    <source>
        <dbReference type="Pfam" id="PF07863"/>
    </source>
</evidence>
<keyword evidence="1" id="KW-0472">Membrane</keyword>
<dbReference type="Proteomes" id="UP000297031">
    <property type="component" value="Chromosome"/>
</dbReference>
<proteinExistence type="predicted"/>
<feature type="transmembrane region" description="Helical" evidence="1">
    <location>
        <begin position="249"/>
        <end position="272"/>
    </location>
</feature>
<evidence type="ECO:0000313" key="3">
    <source>
        <dbReference type="EMBL" id="QCD34803.1"/>
    </source>
</evidence>
<feature type="transmembrane region" description="Helical" evidence="1">
    <location>
        <begin position="205"/>
        <end position="229"/>
    </location>
</feature>
<keyword evidence="1" id="KW-0812">Transmembrane</keyword>
<gene>
    <name evidence="3" type="ORF">E7746_02370</name>
</gene>
<dbReference type="OrthoDB" id="1063147at2"/>
<feature type="domain" description="Conjugative transposon TraJ C-terminal" evidence="2">
    <location>
        <begin position="39"/>
        <end position="363"/>
    </location>
</feature>
<organism evidence="3 4">
    <name type="scientific">Muribaculum gordoncarteri</name>
    <dbReference type="NCBI Taxonomy" id="2530390"/>
    <lineage>
        <taxon>Bacteria</taxon>
        <taxon>Pseudomonadati</taxon>
        <taxon>Bacteroidota</taxon>
        <taxon>Bacteroidia</taxon>
        <taxon>Bacteroidales</taxon>
        <taxon>Muribaculaceae</taxon>
        <taxon>Muribaculum</taxon>
    </lineage>
</organism>
<keyword evidence="4" id="KW-1185">Reference proteome</keyword>
<accession>A0A4P7VBR6</accession>
<dbReference type="KEGG" id="mgod:E7746_02370"/>
<dbReference type="AlphaFoldDB" id="A0A4P7VBR6"/>
<reference evidence="3 4" key="1">
    <citation type="submission" date="2019-02" db="EMBL/GenBank/DDBJ databases">
        <title>Isolation and identification of novel species under the genus Muribaculum.</title>
        <authorList>
            <person name="Miyake S."/>
            <person name="Ding Y."/>
            <person name="Low A."/>
            <person name="Soh M."/>
            <person name="Seedorf H."/>
        </authorList>
    </citation>
    <scope>NUCLEOTIDE SEQUENCE [LARGE SCALE GENOMIC DNA]</scope>
    <source>
        <strain evidence="3 4">TLL-A4</strain>
    </source>
</reference>
<sequence>MTLLSILCTMGLPAIDESLDRLLVAMEAFPNVAILGNTIGFACVLGLLLALCVGSYECWMMMLGRRGMDVMKLLRIIGISMCISSSSWICSALQVPGKSLESTTKAMAMAKNREVAALELKVAQKQGEYLERLRAVQDSISTAKQIAEIGEDANWWDKLIYNVENLGTTINNYAQRAAVAAETKVSEWINDVIRFVGELIFQMSYYGILVAQRIFIAIMIVFCPIMFALSLAPPWNSAWSQWMSKFLSLTLWGFVTYMCLYYIDFILMYNLQEDLVAYNHLLHGTVNSWEQIGALGLQGIGSNCMYAMGMLVGAYIIRFVPEVASWLIPGGISSGAASPAGSVAMGAATMAGSAAGSAVGTTVGLGVRGAKALVK</sequence>
<feature type="transmembrane region" description="Helical" evidence="1">
    <location>
        <begin position="292"/>
        <end position="317"/>
    </location>
</feature>
<dbReference type="RefSeq" id="WP_136409720.1">
    <property type="nucleotide sequence ID" value="NZ_CP039393.1"/>
</dbReference>
<evidence type="ECO:0000313" key="4">
    <source>
        <dbReference type="Proteomes" id="UP000297031"/>
    </source>
</evidence>
<dbReference type="Pfam" id="PF07863">
    <property type="entry name" value="CtnDOT_TraJ"/>
    <property type="match status" value="1"/>
</dbReference>
<dbReference type="EMBL" id="CP039393">
    <property type="protein sequence ID" value="QCD34803.1"/>
    <property type="molecule type" value="Genomic_DNA"/>
</dbReference>
<dbReference type="InterPro" id="IPR012424">
    <property type="entry name" value="Conjugative_transposon_TraJ_C"/>
</dbReference>
<feature type="transmembrane region" description="Helical" evidence="1">
    <location>
        <begin position="32"/>
        <end position="53"/>
    </location>
</feature>
<evidence type="ECO:0000256" key="1">
    <source>
        <dbReference type="SAM" id="Phobius"/>
    </source>
</evidence>
<name>A0A4P7VBR6_9BACT</name>